<keyword evidence="2" id="KW-0489">Methyltransferase</keyword>
<dbReference type="Pfam" id="PF13847">
    <property type="entry name" value="Methyltransf_31"/>
    <property type="match status" value="1"/>
</dbReference>
<dbReference type="GO" id="GO:0032259">
    <property type="term" value="P:methylation"/>
    <property type="evidence" value="ECO:0007669"/>
    <property type="project" value="UniProtKB-KW"/>
</dbReference>
<dbReference type="EC" id="2.1.-.-" evidence="2"/>
<keyword evidence="2" id="KW-0808">Transferase</keyword>
<feature type="domain" description="Methyltransferase" evidence="1">
    <location>
        <begin position="53"/>
        <end position="145"/>
    </location>
</feature>
<evidence type="ECO:0000259" key="1">
    <source>
        <dbReference type="Pfam" id="PF13847"/>
    </source>
</evidence>
<accession>A0AB39HJS9</accession>
<dbReference type="KEGG" id="vih:AB0763_14160"/>
<dbReference type="RefSeq" id="WP_306099838.1">
    <property type="nucleotide sequence ID" value="NZ_CP162602.1"/>
</dbReference>
<dbReference type="AlphaFoldDB" id="A0AB39HJS9"/>
<dbReference type="InterPro" id="IPR025714">
    <property type="entry name" value="Methyltranfer_dom"/>
</dbReference>
<keyword evidence="2" id="KW-0614">Plasmid</keyword>
<evidence type="ECO:0000313" key="2">
    <source>
        <dbReference type="EMBL" id="XDK26924.1"/>
    </source>
</evidence>
<geneLocation type="plasmid" evidence="2">
    <name>p-HB236076</name>
</geneLocation>
<reference evidence="2" key="1">
    <citation type="submission" date="2024-07" db="EMBL/GenBank/DDBJ databases">
        <title>Genome Analysis of a Potential Novel Vibrio Species Secreting pH- and Thermo-stable Alginate Lyase and its Application in Producing Alginate Oligosaccharides.</title>
        <authorList>
            <person name="Huang H."/>
            <person name="Bao K."/>
        </authorList>
    </citation>
    <scope>NUCLEOTIDE SEQUENCE</scope>
    <source>
        <strain evidence="2">HB236076</strain>
        <plasmid evidence="2">p-HB236076</plasmid>
    </source>
</reference>
<protein>
    <submittedName>
        <fullName evidence="2">Class I SAM-dependent methyltransferase</fullName>
        <ecNumber evidence="2">2.1.-.-</ecNumber>
    </submittedName>
</protein>
<gene>
    <name evidence="2" type="ORF">AB0763_14160</name>
</gene>
<dbReference type="EMBL" id="CP162602">
    <property type="protein sequence ID" value="XDK26924.1"/>
    <property type="molecule type" value="Genomic_DNA"/>
</dbReference>
<organism evidence="2">
    <name type="scientific">Vibrio sp. HB236076</name>
    <dbReference type="NCBI Taxonomy" id="3232307"/>
    <lineage>
        <taxon>Bacteria</taxon>
        <taxon>Pseudomonadati</taxon>
        <taxon>Pseudomonadota</taxon>
        <taxon>Gammaproteobacteria</taxon>
        <taxon>Vibrionales</taxon>
        <taxon>Vibrionaceae</taxon>
        <taxon>Vibrio</taxon>
    </lineage>
</organism>
<dbReference type="SUPFAM" id="SSF53335">
    <property type="entry name" value="S-adenosyl-L-methionine-dependent methyltransferases"/>
    <property type="match status" value="1"/>
</dbReference>
<dbReference type="Gene3D" id="3.40.50.150">
    <property type="entry name" value="Vaccinia Virus protein VP39"/>
    <property type="match status" value="1"/>
</dbReference>
<proteinExistence type="predicted"/>
<dbReference type="GO" id="GO:0008168">
    <property type="term" value="F:methyltransferase activity"/>
    <property type="evidence" value="ECO:0007669"/>
    <property type="project" value="UniProtKB-KW"/>
</dbReference>
<dbReference type="CDD" id="cd02440">
    <property type="entry name" value="AdoMet_MTases"/>
    <property type="match status" value="1"/>
</dbReference>
<name>A0AB39HJS9_9VIBR</name>
<dbReference type="InterPro" id="IPR029063">
    <property type="entry name" value="SAM-dependent_MTases_sf"/>
</dbReference>
<sequence>MKWWQQYCDRSAINHYHRKRLRQFGCSAKSLGWIDQQSQWQRFAVFAEHIDFSEQSVLDLGCGFGDFLFYLETETKVCLQHYMGIDVSSSFITQAKRRDFATDCQFIQGDFSLGRLPKADIVIASGSLNYRSRQTDYVINMIEKMASTARYQVGLNLLDSEKINSTTILNAYNKRGLARYCKARFSHVKCIDNYSDHDFTLLFSPTGMSAI</sequence>